<name>A0ABP1RBW3_9HEXA</name>
<keyword evidence="1" id="KW-0812">Transmembrane</keyword>
<protein>
    <recommendedName>
        <fullName evidence="4">Bifunctional arginine demethylase and lysyl-hydroxylase JMJD6</fullName>
    </recommendedName>
</protein>
<keyword evidence="1" id="KW-1133">Transmembrane helix</keyword>
<comment type="caution">
    <text evidence="2">The sequence shown here is derived from an EMBL/GenBank/DDBJ whole genome shotgun (WGS) entry which is preliminary data.</text>
</comment>
<evidence type="ECO:0000313" key="2">
    <source>
        <dbReference type="EMBL" id="CAL8125523.1"/>
    </source>
</evidence>
<evidence type="ECO:0008006" key="4">
    <source>
        <dbReference type="Google" id="ProtNLM"/>
    </source>
</evidence>
<organism evidence="2 3">
    <name type="scientific">Orchesella dallaii</name>
    <dbReference type="NCBI Taxonomy" id="48710"/>
    <lineage>
        <taxon>Eukaryota</taxon>
        <taxon>Metazoa</taxon>
        <taxon>Ecdysozoa</taxon>
        <taxon>Arthropoda</taxon>
        <taxon>Hexapoda</taxon>
        <taxon>Collembola</taxon>
        <taxon>Entomobryomorpha</taxon>
        <taxon>Entomobryoidea</taxon>
        <taxon>Orchesellidae</taxon>
        <taxon>Orchesellinae</taxon>
        <taxon>Orchesella</taxon>
    </lineage>
</organism>
<dbReference type="Gene3D" id="2.60.120.650">
    <property type="entry name" value="Cupin"/>
    <property type="match status" value="1"/>
</dbReference>
<dbReference type="PANTHER" id="PTHR12480">
    <property type="entry name" value="ARGININE DEMETHYLASE AND LYSYL-HYDROXYLASE JMJD"/>
    <property type="match status" value="1"/>
</dbReference>
<dbReference type="InterPro" id="IPR050910">
    <property type="entry name" value="JMJD6_ArgDemeth/LysHydrox"/>
</dbReference>
<evidence type="ECO:0000313" key="3">
    <source>
        <dbReference type="Proteomes" id="UP001642540"/>
    </source>
</evidence>
<accession>A0ABP1RBW3</accession>
<keyword evidence="3" id="KW-1185">Reference proteome</keyword>
<keyword evidence="1" id="KW-0472">Membrane</keyword>
<gene>
    <name evidence="2" type="ORF">ODALV1_LOCUS21002</name>
</gene>
<dbReference type="Proteomes" id="UP001642540">
    <property type="component" value="Unassembled WGS sequence"/>
</dbReference>
<dbReference type="EMBL" id="CAXLJM020000069">
    <property type="protein sequence ID" value="CAL8125523.1"/>
    <property type="molecule type" value="Genomic_DNA"/>
</dbReference>
<dbReference type="PANTHER" id="PTHR12480:SF13">
    <property type="entry name" value="LD14533P"/>
    <property type="match status" value="1"/>
</dbReference>
<dbReference type="SUPFAM" id="SSF51197">
    <property type="entry name" value="Clavaminate synthase-like"/>
    <property type="match status" value="1"/>
</dbReference>
<sequence length="387" mass="43735">MGGCAKEDDAALIYPNMSEVDGEEGGDLYSSYLYQLLLDYCKDQHDAGVDTEEIMSFLQSPELVRDFFEKQGHSRCNILQKDGKNGDLRTRGRWSSSNHTCHFWKLTKVIKVTFLTSFFLLTALIGHIGICHLMDVNPLMFFPTLQEKRCLLPAHPILMEMTRPVADCGFCSTGDLIIEMDEIPSKKEFAKVAYLSKPVIIRGGGKSGGMPEEFDFHKLKEIFQSEPGGVDAVSEECQFLPFRSPFISLREAFDRISENSSWEEPWYIGWSNCHPGVASKLRELFPRPDFLPDDSSSSAIDWIFIGSPGLGASMHIDYVKRPSWQAQLSGIKKWILHPPPECEAVCPETLMFTIFPGDLLFLETNTWYHETVIDKDALSISIGSEYD</sequence>
<proteinExistence type="predicted"/>
<evidence type="ECO:0000256" key="1">
    <source>
        <dbReference type="SAM" id="Phobius"/>
    </source>
</evidence>
<reference evidence="2 3" key="1">
    <citation type="submission" date="2024-08" db="EMBL/GenBank/DDBJ databases">
        <authorList>
            <person name="Cucini C."/>
            <person name="Frati F."/>
        </authorList>
    </citation>
    <scope>NUCLEOTIDE SEQUENCE [LARGE SCALE GENOMIC DNA]</scope>
</reference>
<feature type="transmembrane region" description="Helical" evidence="1">
    <location>
        <begin position="112"/>
        <end position="130"/>
    </location>
</feature>